<dbReference type="EMBL" id="JQBR01000002">
    <property type="protein sequence ID" value="KRN67397.1"/>
    <property type="molecule type" value="Genomic_DNA"/>
</dbReference>
<accession>A0A0R2IWQ7</accession>
<dbReference type="STRING" id="319652.IV80_GL000938"/>
<sequence length="278" mass="32834">MEFKMDKNKLNAQLIQTLRSYKRFKKTLNYENSWHILAQFVFWIAFVIFMGLILNYVGLVFELVLVSSGAAKLQVLGQLSHNIWLVLSHPMYLGWTGYIVIAGEIAFLFGLVWRAWRSYQIKQLYQRFESHPESLQIWQATSINLSHALIYTTPTNTKPFTAALSQLPKDKQEEWEKLTHQYQLTRWAAPRTNYDAKGIRQFMTDNFFGAYQYVDVLMSEPYSKPLYWKKDSQESWVAGIYAHERPVYFQRKYQADGKKIKISLGRKLVNAVFVMFWH</sequence>
<protein>
    <submittedName>
        <fullName evidence="2">Uncharacterized protein</fullName>
    </submittedName>
</protein>
<evidence type="ECO:0000256" key="1">
    <source>
        <dbReference type="SAM" id="Phobius"/>
    </source>
</evidence>
<proteinExistence type="predicted"/>
<dbReference type="PATRIC" id="fig|319652.3.peg.944"/>
<evidence type="ECO:0000313" key="3">
    <source>
        <dbReference type="Proteomes" id="UP000051568"/>
    </source>
</evidence>
<keyword evidence="3" id="KW-1185">Reference proteome</keyword>
<dbReference type="AlphaFoldDB" id="A0A0R2IWQ7"/>
<keyword evidence="1" id="KW-1133">Transmembrane helix</keyword>
<keyword evidence="1" id="KW-0472">Membrane</keyword>
<gene>
    <name evidence="2" type="ORF">IV80_GL000938</name>
</gene>
<keyword evidence="1" id="KW-0812">Transmembrane</keyword>
<feature type="transmembrane region" description="Helical" evidence="1">
    <location>
        <begin position="92"/>
        <end position="113"/>
    </location>
</feature>
<feature type="transmembrane region" description="Helical" evidence="1">
    <location>
        <begin position="34"/>
        <end position="57"/>
    </location>
</feature>
<reference evidence="2 3" key="1">
    <citation type="journal article" date="2015" name="Genome Announc.">
        <title>Expanding the biotechnology potential of lactobacilli through comparative genomics of 213 strains and associated genera.</title>
        <authorList>
            <person name="Sun Z."/>
            <person name="Harris H.M."/>
            <person name="McCann A."/>
            <person name="Guo C."/>
            <person name="Argimon S."/>
            <person name="Zhang W."/>
            <person name="Yang X."/>
            <person name="Jeffery I.B."/>
            <person name="Cooney J.C."/>
            <person name="Kagawa T.F."/>
            <person name="Liu W."/>
            <person name="Song Y."/>
            <person name="Salvetti E."/>
            <person name="Wrobel A."/>
            <person name="Rasinkangas P."/>
            <person name="Parkhill J."/>
            <person name="Rea M.C."/>
            <person name="O'Sullivan O."/>
            <person name="Ritari J."/>
            <person name="Douillard F.P."/>
            <person name="Paul Ross R."/>
            <person name="Yang R."/>
            <person name="Briner A.E."/>
            <person name="Felis G.E."/>
            <person name="de Vos W.M."/>
            <person name="Barrangou R."/>
            <person name="Klaenhammer T.R."/>
            <person name="Caufield P.W."/>
            <person name="Cui Y."/>
            <person name="Zhang H."/>
            <person name="O'Toole P.W."/>
        </authorList>
    </citation>
    <scope>NUCLEOTIDE SEQUENCE [LARGE SCALE GENOMIC DNA]</scope>
    <source>
        <strain evidence="2 3">DSM 17757</strain>
    </source>
</reference>
<comment type="caution">
    <text evidence="2">The sequence shown here is derived from an EMBL/GenBank/DDBJ whole genome shotgun (WGS) entry which is preliminary data.</text>
</comment>
<organism evidence="2 3">
    <name type="scientific">Pediococcus cellicola</name>
    <dbReference type="NCBI Taxonomy" id="319652"/>
    <lineage>
        <taxon>Bacteria</taxon>
        <taxon>Bacillati</taxon>
        <taxon>Bacillota</taxon>
        <taxon>Bacilli</taxon>
        <taxon>Lactobacillales</taxon>
        <taxon>Lactobacillaceae</taxon>
        <taxon>Pediococcus</taxon>
    </lineage>
</organism>
<name>A0A0R2IWQ7_9LACO</name>
<evidence type="ECO:0000313" key="2">
    <source>
        <dbReference type="EMBL" id="KRN67397.1"/>
    </source>
</evidence>
<dbReference type="Proteomes" id="UP000051568">
    <property type="component" value="Unassembled WGS sequence"/>
</dbReference>